<dbReference type="Proteomes" id="UP000186817">
    <property type="component" value="Unassembled WGS sequence"/>
</dbReference>
<dbReference type="GO" id="GO:0045505">
    <property type="term" value="F:dynein intermediate chain binding"/>
    <property type="evidence" value="ECO:0007669"/>
    <property type="project" value="InterPro"/>
</dbReference>
<keyword evidence="3" id="KW-1185">Reference proteome</keyword>
<dbReference type="PANTHER" id="PTHR45703:SF36">
    <property type="entry name" value="DYNEIN HEAVY CHAIN, CYTOPLASMIC"/>
    <property type="match status" value="1"/>
</dbReference>
<dbReference type="Gene3D" id="1.20.920.60">
    <property type="match status" value="1"/>
</dbReference>
<gene>
    <name evidence="2" type="primary">DNAH7</name>
    <name evidence="2" type="ORF">AK812_SmicGene41096</name>
</gene>
<feature type="region of interest" description="Disordered" evidence="1">
    <location>
        <begin position="99"/>
        <end position="118"/>
    </location>
</feature>
<organism evidence="2 3">
    <name type="scientific">Symbiodinium microadriaticum</name>
    <name type="common">Dinoflagellate</name>
    <name type="synonym">Zooxanthella microadriatica</name>
    <dbReference type="NCBI Taxonomy" id="2951"/>
    <lineage>
        <taxon>Eukaryota</taxon>
        <taxon>Sar</taxon>
        <taxon>Alveolata</taxon>
        <taxon>Dinophyceae</taxon>
        <taxon>Suessiales</taxon>
        <taxon>Symbiodiniaceae</taxon>
        <taxon>Symbiodinium</taxon>
    </lineage>
</organism>
<evidence type="ECO:0000256" key="1">
    <source>
        <dbReference type="SAM" id="MobiDB-lite"/>
    </source>
</evidence>
<protein>
    <submittedName>
        <fullName evidence="2">Dynein heavy chain 7, axonemal</fullName>
    </submittedName>
</protein>
<comment type="caution">
    <text evidence="2">The sequence shown here is derived from an EMBL/GenBank/DDBJ whole genome shotgun (WGS) entry which is preliminary data.</text>
</comment>
<evidence type="ECO:0000313" key="2">
    <source>
        <dbReference type="EMBL" id="OLP78705.1"/>
    </source>
</evidence>
<dbReference type="PANTHER" id="PTHR45703">
    <property type="entry name" value="DYNEIN HEAVY CHAIN"/>
    <property type="match status" value="1"/>
</dbReference>
<sequence>MTCFCPEAMSGETTVDAWTVAGFKARELADRPTDSCSLATTSDGCSPVAVPEVQAAGYQYRRDLLLSFRSLLPTQPAGCTLPWLVPTETVWEPWWRTPKRRARRAEPKLPEEAPAGDPTEALQAELVQEVLPDLPQPAPEDQDFLAASVRSRGRKPQPAVQVVCSFHARAWPGARRRREQVPTEDSQDSPQEKPSRLSMAPTVHDAHCKDSDESEVISSPLSEEEPWSAPVDSAPRQEINEPSPQAEAAEAEVTRLQAELEELQGTLTRERALRDEAETAQSRASKRLSSAEGRAAQLATQLQRCKVERDELRRQLHEKSEIHVELTRKLRKVQEANRSLDSELNKTEALRLAAQNRAAAAQEARGQAEALLDSLRDLLRNVDEVDSAQAAVSLTKVKEQLEGFATEPQLSAPKTKDPEAEEELPTAGGLLREWASVYDNAEDARRDPPAGPVLLQQRSPSWNKATKSREVPSSSPPSARGAGEQLAQLSLRDLSEIKALKKPPPPIRMLMEVCCLLFHIQPVKHLDEQCVHHRLRTDYWEPARRYLLSDPFLLSKLRSHGKDIGPPQRAKIKKYFKDPEFSAERMLKCSRAAFELYCCVSRLMELDEPTIPSFSCQSDVRSVACTTTTASSNETIASAK</sequence>
<dbReference type="GO" id="GO:0007018">
    <property type="term" value="P:microtubule-based movement"/>
    <property type="evidence" value="ECO:0007669"/>
    <property type="project" value="InterPro"/>
</dbReference>
<accession>A0A1Q9C738</accession>
<dbReference type="InterPro" id="IPR026983">
    <property type="entry name" value="DHC"/>
</dbReference>
<dbReference type="AlphaFoldDB" id="A0A1Q9C738"/>
<dbReference type="EMBL" id="LSRX01001575">
    <property type="protein sequence ID" value="OLP78705.1"/>
    <property type="molecule type" value="Genomic_DNA"/>
</dbReference>
<proteinExistence type="predicted"/>
<feature type="region of interest" description="Disordered" evidence="1">
    <location>
        <begin position="173"/>
        <end position="247"/>
    </location>
</feature>
<feature type="region of interest" description="Disordered" evidence="1">
    <location>
        <begin position="270"/>
        <end position="293"/>
    </location>
</feature>
<reference evidence="2 3" key="1">
    <citation type="submission" date="2016-02" db="EMBL/GenBank/DDBJ databases">
        <title>Genome analysis of coral dinoflagellate symbionts highlights evolutionary adaptations to a symbiotic lifestyle.</title>
        <authorList>
            <person name="Aranda M."/>
            <person name="Li Y."/>
            <person name="Liew Y.J."/>
            <person name="Baumgarten S."/>
            <person name="Simakov O."/>
            <person name="Wilson M."/>
            <person name="Piel J."/>
            <person name="Ashoor H."/>
            <person name="Bougouffa S."/>
            <person name="Bajic V.B."/>
            <person name="Ryu T."/>
            <person name="Ravasi T."/>
            <person name="Bayer T."/>
            <person name="Micklem G."/>
            <person name="Kim H."/>
            <person name="Bhak J."/>
            <person name="Lajeunesse T.C."/>
            <person name="Voolstra C.R."/>
        </authorList>
    </citation>
    <scope>NUCLEOTIDE SEQUENCE [LARGE SCALE GENOMIC DNA]</scope>
    <source>
        <strain evidence="2 3">CCMP2467</strain>
    </source>
</reference>
<dbReference type="GO" id="GO:0030286">
    <property type="term" value="C:dynein complex"/>
    <property type="evidence" value="ECO:0007669"/>
    <property type="project" value="InterPro"/>
</dbReference>
<name>A0A1Q9C738_SYMMI</name>
<evidence type="ECO:0000313" key="3">
    <source>
        <dbReference type="Proteomes" id="UP000186817"/>
    </source>
</evidence>
<feature type="compositionally biased region" description="Polar residues" evidence="1">
    <location>
        <begin position="456"/>
        <end position="465"/>
    </location>
</feature>
<dbReference type="GO" id="GO:0051959">
    <property type="term" value="F:dynein light intermediate chain binding"/>
    <property type="evidence" value="ECO:0007669"/>
    <property type="project" value="InterPro"/>
</dbReference>
<feature type="region of interest" description="Disordered" evidence="1">
    <location>
        <begin position="442"/>
        <end position="484"/>
    </location>
</feature>
<feature type="region of interest" description="Disordered" evidence="1">
    <location>
        <begin position="404"/>
        <end position="428"/>
    </location>
</feature>
<dbReference type="OrthoDB" id="435092at2759"/>